<dbReference type="Pfam" id="PF10947">
    <property type="entry name" value="DUF2628"/>
    <property type="match status" value="1"/>
</dbReference>
<dbReference type="RefSeq" id="WP_045184959.1">
    <property type="nucleotide sequence ID" value="NZ_CP162607.1"/>
</dbReference>
<name>A0AB39I7H9_9PSED</name>
<organism evidence="2">
    <name type="scientific">Pseudomonas sp. Hg7Tf</name>
    <dbReference type="NCBI Taxonomy" id="3236988"/>
    <lineage>
        <taxon>Bacteria</taxon>
        <taxon>Pseudomonadati</taxon>
        <taxon>Pseudomonadota</taxon>
        <taxon>Gammaproteobacteria</taxon>
        <taxon>Pseudomonadales</taxon>
        <taxon>Pseudomonadaceae</taxon>
        <taxon>Pseudomonas</taxon>
    </lineage>
</organism>
<keyword evidence="1" id="KW-1133">Transmembrane helix</keyword>
<evidence type="ECO:0000313" key="2">
    <source>
        <dbReference type="EMBL" id="XDK38648.1"/>
    </source>
</evidence>
<protein>
    <submittedName>
        <fullName evidence="2">DUF2628 domain-containing protein</fullName>
    </submittedName>
</protein>
<dbReference type="InterPro" id="IPR024399">
    <property type="entry name" value="DUF2628"/>
</dbReference>
<feature type="transmembrane region" description="Helical" evidence="1">
    <location>
        <begin position="74"/>
        <end position="94"/>
    </location>
</feature>
<keyword evidence="1" id="KW-0472">Membrane</keyword>
<proteinExistence type="predicted"/>
<keyword evidence="1" id="KW-0812">Transmembrane</keyword>
<evidence type="ECO:0000256" key="1">
    <source>
        <dbReference type="SAM" id="Phobius"/>
    </source>
</evidence>
<feature type="transmembrane region" description="Helical" evidence="1">
    <location>
        <begin position="48"/>
        <end position="67"/>
    </location>
</feature>
<accession>A0AB39I7H9</accession>
<dbReference type="AlphaFoldDB" id="A0AB39I7H9"/>
<reference evidence="2" key="1">
    <citation type="submission" date="2024-07" db="EMBL/GenBank/DDBJ databases">
        <title>Identification and characteristics of a novel species of coltsfoot's symbiotic bacteria.</title>
        <authorList>
            <person name="Juszczyk A."/>
            <person name="Jasielczuk I."/>
            <person name="Gurgul A."/>
            <person name="Rogala M."/>
            <person name="Kowalczyk A."/>
            <person name="Szmatola T."/>
            <person name="Kosecka-Strojek M."/>
            <person name="Arent Z."/>
            <person name="Latowski D."/>
        </authorList>
    </citation>
    <scope>NUCLEOTIDE SEQUENCE</scope>
    <source>
        <strain evidence="2">Hg7Tf</strain>
    </source>
</reference>
<feature type="transmembrane region" description="Helical" evidence="1">
    <location>
        <begin position="106"/>
        <end position="124"/>
    </location>
</feature>
<sequence length="141" mass="16267">MSTTEQVQEPSKYSEKWQKRFAFFDAHGAPSEPGYKVALKALPFKQRVTINTNIIAFFFGPIYLFVLGLWKKNLTLIAIIVAVNVALEILYSYVHVSFAQQLDFGVGFAFNLLYAMTTNYAYYLKEQKGEQGWNPFKGMRW</sequence>
<gene>
    <name evidence="2" type="ORF">AB4Y39_08265</name>
</gene>
<dbReference type="EMBL" id="CP162607">
    <property type="protein sequence ID" value="XDK38648.1"/>
    <property type="molecule type" value="Genomic_DNA"/>
</dbReference>